<dbReference type="InterPro" id="IPR009057">
    <property type="entry name" value="Homeodomain-like_sf"/>
</dbReference>
<dbReference type="GeneTree" id="ENSGT01140000282498"/>
<feature type="domain" description="Transposase Tc1-like" evidence="1">
    <location>
        <begin position="68"/>
        <end position="139"/>
    </location>
</feature>
<protein>
    <recommendedName>
        <fullName evidence="1">Transposase Tc1-like domain-containing protein</fullName>
    </recommendedName>
</protein>
<reference evidence="2" key="2">
    <citation type="submission" date="2025-09" db="UniProtKB">
        <authorList>
            <consortium name="Ensembl"/>
        </authorList>
    </citation>
    <scope>IDENTIFICATION</scope>
</reference>
<dbReference type="SUPFAM" id="SSF46689">
    <property type="entry name" value="Homeodomain-like"/>
    <property type="match status" value="1"/>
</dbReference>
<dbReference type="Pfam" id="PF01498">
    <property type="entry name" value="HTH_Tnp_Tc3_2"/>
    <property type="match status" value="1"/>
</dbReference>
<dbReference type="PANTHER" id="PTHR23022:SF135">
    <property type="entry name" value="SI:DKEY-77F5.3"/>
    <property type="match status" value="1"/>
</dbReference>
<dbReference type="GO" id="GO:0003677">
    <property type="term" value="F:DNA binding"/>
    <property type="evidence" value="ECO:0007669"/>
    <property type="project" value="InterPro"/>
</dbReference>
<evidence type="ECO:0000313" key="2">
    <source>
        <dbReference type="Ensembl" id="ENSOSIP00000002382.1"/>
    </source>
</evidence>
<evidence type="ECO:0000259" key="1">
    <source>
        <dbReference type="Pfam" id="PF01498"/>
    </source>
</evidence>
<keyword evidence="3" id="KW-1185">Reference proteome</keyword>
<organism evidence="2 3">
    <name type="scientific">Oryzias sinensis</name>
    <name type="common">Chinese medaka</name>
    <dbReference type="NCBI Taxonomy" id="183150"/>
    <lineage>
        <taxon>Eukaryota</taxon>
        <taxon>Metazoa</taxon>
        <taxon>Chordata</taxon>
        <taxon>Craniata</taxon>
        <taxon>Vertebrata</taxon>
        <taxon>Euteleostomi</taxon>
        <taxon>Actinopterygii</taxon>
        <taxon>Neopterygii</taxon>
        <taxon>Teleostei</taxon>
        <taxon>Neoteleostei</taxon>
        <taxon>Acanthomorphata</taxon>
        <taxon>Ovalentaria</taxon>
        <taxon>Atherinomorphae</taxon>
        <taxon>Beloniformes</taxon>
        <taxon>Adrianichthyidae</taxon>
        <taxon>Oryziinae</taxon>
        <taxon>Oryzias</taxon>
    </lineage>
</organism>
<dbReference type="Gene3D" id="3.30.420.10">
    <property type="entry name" value="Ribonuclease H-like superfamily/Ribonuclease H"/>
    <property type="match status" value="1"/>
</dbReference>
<dbReference type="InterPro" id="IPR052338">
    <property type="entry name" value="Transposase_5"/>
</dbReference>
<dbReference type="Ensembl" id="ENSOSIT00000002546.1">
    <property type="protein sequence ID" value="ENSOSIP00000002382.1"/>
    <property type="gene ID" value="ENSOSIG00000001350.1"/>
</dbReference>
<sequence>DETVLCSSTEQREKIVISATEHLHHLIMTGQLEVPVSTVAHIIQKFKTHGTLANLTGRWKRNIDDKLRRRIVVTVSKEPRTTSKDIKGELLDQGTSVSDRTIHRCFSQSGLHGRRPRRTPLLKGNHTKSRLELAKMHVNKPQSFWENDETKLELFGEAHQLYVRRLKNEAYNEKNAVPTVKHGGSVLFWGCFAASATGCLEVVQGKMKSPDYQGILGRNVLPSVRKLGLSWRSWVCQQDNDPQHTAKNPKNGAETCIWRRHPSNLRQLEQFDHEEGANIPVDRCRRLIDKYRNRFIAVVTSKGCATK</sequence>
<name>A0A8C8DEE8_9TELE</name>
<reference evidence="2" key="1">
    <citation type="submission" date="2025-08" db="UniProtKB">
        <authorList>
            <consortium name="Ensembl"/>
        </authorList>
    </citation>
    <scope>IDENTIFICATION</scope>
</reference>
<proteinExistence type="predicted"/>
<dbReference type="InterPro" id="IPR002492">
    <property type="entry name" value="Transposase_Tc1-like"/>
</dbReference>
<dbReference type="GO" id="GO:0006313">
    <property type="term" value="P:DNA transposition"/>
    <property type="evidence" value="ECO:0007669"/>
    <property type="project" value="InterPro"/>
</dbReference>
<dbReference type="InterPro" id="IPR036397">
    <property type="entry name" value="RNaseH_sf"/>
</dbReference>
<dbReference type="PANTHER" id="PTHR23022">
    <property type="entry name" value="TRANSPOSABLE ELEMENT-RELATED"/>
    <property type="match status" value="1"/>
</dbReference>
<dbReference type="AlphaFoldDB" id="A0A8C8DEE8"/>
<evidence type="ECO:0000313" key="3">
    <source>
        <dbReference type="Proteomes" id="UP000694383"/>
    </source>
</evidence>
<dbReference type="Proteomes" id="UP000694383">
    <property type="component" value="Unplaced"/>
</dbReference>
<accession>A0A8C8DEE8</accession>
<dbReference type="GO" id="GO:0015074">
    <property type="term" value="P:DNA integration"/>
    <property type="evidence" value="ECO:0007669"/>
    <property type="project" value="InterPro"/>
</dbReference>